<evidence type="ECO:0000313" key="3">
    <source>
        <dbReference type="Proteomes" id="UP000188388"/>
    </source>
</evidence>
<protein>
    <submittedName>
        <fullName evidence="2">Uncharacterized protein</fullName>
    </submittedName>
</protein>
<accession>A0A1R3VIB1</accession>
<proteinExistence type="predicted"/>
<evidence type="ECO:0000256" key="1">
    <source>
        <dbReference type="SAM" id="Coils"/>
    </source>
</evidence>
<dbReference type="RefSeq" id="WP_143744692.1">
    <property type="nucleotide sequence ID" value="NZ_FTPD01000045.1"/>
</dbReference>
<dbReference type="AlphaFoldDB" id="A0A1R3VIB1"/>
<keyword evidence="1" id="KW-0175">Coiled coil</keyword>
<reference evidence="3" key="1">
    <citation type="submission" date="2017-01" db="EMBL/GenBank/DDBJ databases">
        <authorList>
            <person name="Brunel B."/>
        </authorList>
    </citation>
    <scope>NUCLEOTIDE SEQUENCE [LARGE SCALE GENOMIC DNA]</scope>
</reference>
<sequence length="980" mass="110623">MVEMENPFHSLSANERRNLLYHCREGGLLDAIHNVLHTTNRGSSAWFELHDRLGTLADYLQDLSLGYEILKGRPAEAWHGNFEHMSLYTLAASSIRNLSENIPIGLIAALIDTREWSSSQCLDHARSVTNKYQSPIALAVAINYVPEAETKGLITEIVDRVQRITIAVDRRFYEERPPDDPRLPVLIAVIRAMDERFVQGVIPLLKLIPRWQIDIAAAELASALPVSYLPSILRWLPEMEPWHAADLLLEVSARLQTPSVRKLAFDVALRNITSEQSCGEKQVIELLMLLGRAGRRELRTRLMAMDAKTRIQPGGLFALLRFYREITSDDLDKLRRKCVLETSETNALEFTLQVCSRDTDLGHAVEAIRQLPTSTKFGPEDAFDILKRVGTIADGAIRSNAILAAEEIAFTTLDCTWRSRAHVLVELSSAASPRQKQRLLQRALEEVPKVEDGKKRAYALRSVMPHLTEGTFESCLRIFNTLPDEDKAPAFDPQHHAKFSASATRDEPDGIVAQMVRLAGSERVEMLVDELLSIRNPANRSMALLPVLPHLSMPVKEKVATAALEASRAVNDGEERDHLIAWLRLFEPDPRNTRDDIALPFESYSSWSGKLVRNYDGAVEWLRALPERGPQRENLAKCYLRSFVRKGTFFLEGRDGKPASNHRLLELIPYLGRHAQLAVCRMLRAKLRTVPKTARPGLTAEYLEYIPPAVKAQVHNLAAARKRVSVALPSSSQLAESVGLSFRTLVREYRIMLQNVVATKDNSSDWTMRESVLRAARSAGELGQQRAFAEALCAELSKTGRLEDFPDHLRTHISMKRRKQIAVAALKQAREEYEDEYAETDEARAAEYFASAGMFDQSYKVIRAMNRENVQAKMLAVIAPHCDPSKRLSLIQEALLIIDTIDEEDDRRTPLQHIAISFGFLAENEKSTLLEFWLERLWLHSREVVLAEFRIVAALAYELCGIEAVRSALRSVKTATNWWP</sequence>
<evidence type="ECO:0000313" key="2">
    <source>
        <dbReference type="EMBL" id="SIT58602.1"/>
    </source>
</evidence>
<keyword evidence="3" id="KW-1185">Reference proteome</keyword>
<dbReference type="Proteomes" id="UP000188388">
    <property type="component" value="Unassembled WGS sequence"/>
</dbReference>
<feature type="coiled-coil region" evidence="1">
    <location>
        <begin position="816"/>
        <end position="846"/>
    </location>
</feature>
<dbReference type="STRING" id="1631249.BQ8794_50704"/>
<gene>
    <name evidence="2" type="ORF">BQ8794_50704</name>
</gene>
<dbReference type="EMBL" id="FTPD01000045">
    <property type="protein sequence ID" value="SIT58602.1"/>
    <property type="molecule type" value="Genomic_DNA"/>
</dbReference>
<organism evidence="2 3">
    <name type="scientific">Mesorhizobium prunaredense</name>
    <dbReference type="NCBI Taxonomy" id="1631249"/>
    <lineage>
        <taxon>Bacteria</taxon>
        <taxon>Pseudomonadati</taxon>
        <taxon>Pseudomonadota</taxon>
        <taxon>Alphaproteobacteria</taxon>
        <taxon>Hyphomicrobiales</taxon>
        <taxon>Phyllobacteriaceae</taxon>
        <taxon>Mesorhizobium</taxon>
    </lineage>
</organism>
<name>A0A1R3VIB1_9HYPH</name>